<feature type="region of interest" description="Disordered" evidence="6">
    <location>
        <begin position="298"/>
        <end position="470"/>
    </location>
</feature>
<feature type="region of interest" description="Disordered" evidence="6">
    <location>
        <begin position="222"/>
        <end position="281"/>
    </location>
</feature>
<feature type="region of interest" description="Disordered" evidence="6">
    <location>
        <begin position="607"/>
        <end position="725"/>
    </location>
</feature>
<feature type="compositionally biased region" description="Polar residues" evidence="6">
    <location>
        <begin position="951"/>
        <end position="961"/>
    </location>
</feature>
<dbReference type="PANTHER" id="PTHR46896:SF3">
    <property type="entry name" value="FI06413P-RELATED"/>
    <property type="match status" value="1"/>
</dbReference>
<feature type="domain" description="Ubiquitin-like protease family profile" evidence="7">
    <location>
        <begin position="742"/>
        <end position="1059"/>
    </location>
</feature>
<dbReference type="InterPro" id="IPR051947">
    <property type="entry name" value="Sentrin-specific_protease"/>
</dbReference>
<feature type="compositionally biased region" description="Low complexity" evidence="6">
    <location>
        <begin position="623"/>
        <end position="634"/>
    </location>
</feature>
<feature type="compositionally biased region" description="Basic and acidic residues" evidence="6">
    <location>
        <begin position="298"/>
        <end position="311"/>
    </location>
</feature>
<keyword evidence="5" id="KW-0378">Hydrolase</keyword>
<feature type="compositionally biased region" description="Basic and acidic residues" evidence="6">
    <location>
        <begin position="239"/>
        <end position="250"/>
    </location>
</feature>
<evidence type="ECO:0000256" key="2">
    <source>
        <dbReference type="ARBA" id="ARBA00022553"/>
    </source>
</evidence>
<evidence type="ECO:0000313" key="9">
    <source>
        <dbReference type="Proteomes" id="UP000042958"/>
    </source>
</evidence>
<dbReference type="PANTHER" id="PTHR46896">
    <property type="entry name" value="SENTRIN-SPECIFIC PROTEASE"/>
    <property type="match status" value="1"/>
</dbReference>
<evidence type="ECO:0000259" key="7">
    <source>
        <dbReference type="PROSITE" id="PS50600"/>
    </source>
</evidence>
<feature type="region of interest" description="Disordered" evidence="6">
    <location>
        <begin position="1187"/>
        <end position="1311"/>
    </location>
</feature>
<dbReference type="Gene3D" id="3.40.395.10">
    <property type="entry name" value="Adenoviral Proteinase, Chain A"/>
    <property type="match status" value="1"/>
</dbReference>
<name>A0A0F7TYE1_PENBI</name>
<accession>A0A0F7TYE1</accession>
<dbReference type="InterPro" id="IPR003653">
    <property type="entry name" value="Peptidase_C48_C"/>
</dbReference>
<dbReference type="Proteomes" id="UP000042958">
    <property type="component" value="Unassembled WGS sequence"/>
</dbReference>
<feature type="compositionally biased region" description="Basic and acidic residues" evidence="6">
    <location>
        <begin position="640"/>
        <end position="650"/>
    </location>
</feature>
<dbReference type="PROSITE" id="PS50600">
    <property type="entry name" value="ULP_PROTEASE"/>
    <property type="match status" value="1"/>
</dbReference>
<reference evidence="9" key="1">
    <citation type="journal article" date="2015" name="Genome Announc.">
        <title>Draft genome sequence of the fungus Penicillium brasilianum MG11.</title>
        <authorList>
            <person name="Horn F."/>
            <person name="Linde J."/>
            <person name="Mattern D.J."/>
            <person name="Walther G."/>
            <person name="Guthke R."/>
            <person name="Brakhage A.A."/>
            <person name="Valiante V."/>
        </authorList>
    </citation>
    <scope>NUCLEOTIDE SEQUENCE [LARGE SCALE GENOMIC DNA]</scope>
    <source>
        <strain evidence="9">MG11</strain>
    </source>
</reference>
<sequence>MSSFFQNLSAAFASFNSSPLRPRSDDPQRPLDRHRRSSLSKQRAHSPSPHRRSPPSPTAGSRRRIPRAKNEFSLGLEDNDHSRADLGFEFPRDIAASQITQSYANELLFTPGSARPRGQLRYLPSPSVVGSSAWPGDPSQMMNKDREDEARLLPGATFRPQGAFEIRPGAIRAMRKKPGASAAFQPTDRISHARQSGPIRASGKTKNGDAFVNMTYRQLEDAHDFQDSDRPNKRRRHEGSRLVDLTHEDQAGSVTSEISASGRRSSRLSPGSNLSISNPRNRARAPFVSEYRGVEAMLERTHHPRPTDRRTSNASSADELFTWEAAAERRSSGTAVEKADKHHTQPSLDSPKLKRAPLWTIEIPDPEENHSEEARPQTDAQPLTPSRRPPAASDPGDSPDELQGEVTTRPPPKHLAEKGLQNCRQSTPEDTVLSPPRKRSPSDIEPTRFDSPRKKKKAKRGQPNPEYRNLPIQSIRFGPIHKLVKDGEKAVIQLSPDKILLGKDITGDRPEGVLFRHVRVTYQAENSQKVRLQLNGYQGAPGSKFDIHFTLRSSKDALVERIREGGGKVQDKDSKWIDDAFSTYDNEMCHRRIPPRSPLQEITELEPKTPASTSVHQMKGKKLSSLLEGSASESDGQAQDQKKGKPEEGSKLMSSVELSRGTTKDKPKTTDVEVEIPVKKIKSKESGESETRRSTRTTTRRKERSDDDDPSTNKPDTALQNDSFRDNWKKPLVYPKVGKKKEEVSVDDRDRLRENEFLNDNLIAFYIRFLQDHLERTNPDVAKRVYFFNTYFFATLTNKGSREINYEGVEKWTRAVDLFNYDYIVVPINQNAHWYVAIICNLPSLGLGPVKSLGTSSAPLSDKESLARPEKEVQELLESPEPETVPSPGRLSKKAPAEERKPDFVSPPSEETRKSFASMTLIERKNALAQTVVQQGLSSTAEAGQDLEEASASQAAKQTVRQDGPASGQIGKAKPKKKRGGVKLEPDQTAIVTFDSLDANRSPTVKVLREYICKEADSKRKVEIKNPSSVIKGMRAQNIPLQPNYSDCGLYLLAYMECFVRNPDEFITKVLRREMNVDEDWPPLGSGLLRLRMRNFLDQLYQEQWSDKKEDLMVDRQPISFLLGPPKAPREDDHEDTKAVEKEGPTSSLKVNKAIGEGRVHDQSLQEVEASDNEATDMPVLVPTAAIPVQKPIKRTLKPSTPEPARSRPPLNEIEVETIPDSQEMAASSIPEPKPGRTEKKKFKQAKADISSNERERNRPTTPENSSARGLDLALEESASFPRVEIQVPQTPPRKDLKQLRHSPRGLTRKR</sequence>
<dbReference type="InterPro" id="IPR038765">
    <property type="entry name" value="Papain-like_cys_pep_sf"/>
</dbReference>
<feature type="compositionally biased region" description="Basic and acidic residues" evidence="6">
    <location>
        <begin position="683"/>
        <end position="693"/>
    </location>
</feature>
<dbReference type="GO" id="GO:0006508">
    <property type="term" value="P:proteolysis"/>
    <property type="evidence" value="ECO:0007669"/>
    <property type="project" value="UniProtKB-KW"/>
</dbReference>
<feature type="compositionally biased region" description="Basic and acidic residues" evidence="6">
    <location>
        <begin position="367"/>
        <end position="376"/>
    </location>
</feature>
<dbReference type="GO" id="GO:0005634">
    <property type="term" value="C:nucleus"/>
    <property type="evidence" value="ECO:0007669"/>
    <property type="project" value="TreeGrafter"/>
</dbReference>
<feature type="region of interest" description="Disordered" evidence="6">
    <location>
        <begin position="943"/>
        <end position="984"/>
    </location>
</feature>
<feature type="region of interest" description="Disordered" evidence="6">
    <location>
        <begin position="1121"/>
        <end position="1164"/>
    </location>
</feature>
<feature type="compositionally biased region" description="Polar residues" evidence="6">
    <location>
        <begin position="712"/>
        <end position="722"/>
    </location>
</feature>
<organism evidence="8 9">
    <name type="scientific">Penicillium brasilianum</name>
    <dbReference type="NCBI Taxonomy" id="104259"/>
    <lineage>
        <taxon>Eukaryota</taxon>
        <taxon>Fungi</taxon>
        <taxon>Dikarya</taxon>
        <taxon>Ascomycota</taxon>
        <taxon>Pezizomycotina</taxon>
        <taxon>Eurotiomycetes</taxon>
        <taxon>Eurotiomycetidae</taxon>
        <taxon>Eurotiales</taxon>
        <taxon>Aspergillaceae</taxon>
        <taxon>Penicillium</taxon>
    </lineage>
</organism>
<evidence type="ECO:0000256" key="6">
    <source>
        <dbReference type="SAM" id="MobiDB-lite"/>
    </source>
</evidence>
<feature type="compositionally biased region" description="Basic and acidic residues" evidence="6">
    <location>
        <begin position="662"/>
        <end position="671"/>
    </location>
</feature>
<feature type="region of interest" description="Disordered" evidence="6">
    <location>
        <begin position="858"/>
        <end position="914"/>
    </location>
</feature>
<protein>
    <recommendedName>
        <fullName evidence="7">Ubiquitin-like protease family profile domain-containing protein</fullName>
    </recommendedName>
</protein>
<feature type="compositionally biased region" description="Basic and acidic residues" evidence="6">
    <location>
        <begin position="326"/>
        <end position="343"/>
    </location>
</feature>
<keyword evidence="9" id="KW-1185">Reference proteome</keyword>
<feature type="compositionally biased region" description="Basic residues" evidence="6">
    <location>
        <begin position="1300"/>
        <end position="1311"/>
    </location>
</feature>
<evidence type="ECO:0000256" key="4">
    <source>
        <dbReference type="ARBA" id="ARBA00022786"/>
    </source>
</evidence>
<evidence type="ECO:0000256" key="1">
    <source>
        <dbReference type="ARBA" id="ARBA00005234"/>
    </source>
</evidence>
<dbReference type="SUPFAM" id="SSF54001">
    <property type="entry name" value="Cysteine proteinases"/>
    <property type="match status" value="1"/>
</dbReference>
<keyword evidence="3" id="KW-0645">Protease</keyword>
<dbReference type="STRING" id="104259.A0A0F7TYE1"/>
<dbReference type="GO" id="GO:0016926">
    <property type="term" value="P:protein desumoylation"/>
    <property type="evidence" value="ECO:0007669"/>
    <property type="project" value="TreeGrafter"/>
</dbReference>
<dbReference type="EMBL" id="CDHK01000008">
    <property type="protein sequence ID" value="CEJ60415.1"/>
    <property type="molecule type" value="Genomic_DNA"/>
</dbReference>
<feature type="compositionally biased region" description="Basic and acidic residues" evidence="6">
    <location>
        <begin position="22"/>
        <end position="31"/>
    </location>
</feature>
<feature type="compositionally biased region" description="Basic and acidic residues" evidence="6">
    <location>
        <begin position="222"/>
        <end position="231"/>
    </location>
</feature>
<keyword evidence="2" id="KW-0597">Phosphoprotein</keyword>
<evidence type="ECO:0000256" key="5">
    <source>
        <dbReference type="ARBA" id="ARBA00022801"/>
    </source>
</evidence>
<feature type="compositionally biased region" description="Basic and acidic residues" evidence="6">
    <location>
        <begin position="1128"/>
        <end position="1144"/>
    </location>
</feature>
<proteinExistence type="inferred from homology"/>
<feature type="compositionally biased region" description="Basic and acidic residues" evidence="6">
    <location>
        <begin position="440"/>
        <end position="452"/>
    </location>
</feature>
<feature type="region of interest" description="Disordered" evidence="6">
    <location>
        <begin position="177"/>
        <end position="209"/>
    </location>
</feature>
<evidence type="ECO:0000313" key="8">
    <source>
        <dbReference type="EMBL" id="CEJ60415.1"/>
    </source>
</evidence>
<feature type="compositionally biased region" description="Polar residues" evidence="6">
    <location>
        <begin position="652"/>
        <end position="661"/>
    </location>
</feature>
<evidence type="ECO:0000256" key="3">
    <source>
        <dbReference type="ARBA" id="ARBA00022670"/>
    </source>
</evidence>
<feature type="compositionally biased region" description="Basic and acidic residues" evidence="6">
    <location>
        <begin position="861"/>
        <end position="874"/>
    </location>
</feature>
<dbReference type="GO" id="GO:0005737">
    <property type="term" value="C:cytoplasm"/>
    <property type="evidence" value="ECO:0007669"/>
    <property type="project" value="TreeGrafter"/>
</dbReference>
<feature type="region of interest" description="Disordered" evidence="6">
    <location>
        <begin position="15"/>
        <end position="84"/>
    </location>
</feature>
<dbReference type="Pfam" id="PF02902">
    <property type="entry name" value="Peptidase_C48"/>
    <property type="match status" value="1"/>
</dbReference>
<feature type="compositionally biased region" description="Low complexity" evidence="6">
    <location>
        <begin position="258"/>
        <end position="277"/>
    </location>
</feature>
<keyword evidence="4" id="KW-0833">Ubl conjugation pathway</keyword>
<dbReference type="GO" id="GO:0070139">
    <property type="term" value="F:SUMO-specific endopeptidase activity"/>
    <property type="evidence" value="ECO:0007669"/>
    <property type="project" value="TreeGrafter"/>
</dbReference>
<comment type="similarity">
    <text evidence="1">Belongs to the peptidase C48 family.</text>
</comment>
<feature type="compositionally biased region" description="Basic residues" evidence="6">
    <location>
        <begin position="32"/>
        <end position="53"/>
    </location>
</feature>
<gene>
    <name evidence="8" type="ORF">PMG11_08990</name>
</gene>
<dbReference type="OrthoDB" id="442460at2759"/>